<comment type="subcellular location">
    <subcellularLocation>
        <location evidence="1">Secreted</location>
    </subcellularLocation>
</comment>
<name>A0AAQ4D900_AMBAM</name>
<evidence type="ECO:0000256" key="1">
    <source>
        <dbReference type="ARBA" id="ARBA00004613"/>
    </source>
</evidence>
<proteinExistence type="inferred from homology"/>
<keyword evidence="4 5" id="KW-0732">Signal</keyword>
<dbReference type="InterPro" id="IPR029034">
    <property type="entry name" value="Cystine-knot_cytokine"/>
</dbReference>
<dbReference type="GO" id="GO:0005576">
    <property type="term" value="C:extracellular region"/>
    <property type="evidence" value="ECO:0007669"/>
    <property type="project" value="UniProtKB-SubCell"/>
</dbReference>
<evidence type="ECO:0000256" key="4">
    <source>
        <dbReference type="ARBA" id="ARBA00022729"/>
    </source>
</evidence>
<evidence type="ECO:0000313" key="6">
    <source>
        <dbReference type="EMBL" id="KAK8758940.1"/>
    </source>
</evidence>
<comment type="caution">
    <text evidence="6">The sequence shown here is derived from an EMBL/GenBank/DDBJ whole genome shotgun (WGS) entry which is preliminary data.</text>
</comment>
<dbReference type="Gene3D" id="2.10.90.10">
    <property type="entry name" value="Cystine-knot cytokines"/>
    <property type="match status" value="1"/>
</dbReference>
<feature type="chain" id="PRO_5042848216" description="Secreted protein" evidence="5">
    <location>
        <begin position="18"/>
        <end position="145"/>
    </location>
</feature>
<dbReference type="AlphaFoldDB" id="A0AAQ4D900"/>
<dbReference type="InterPro" id="IPR010345">
    <property type="entry name" value="IL-17_fam"/>
</dbReference>
<evidence type="ECO:0008006" key="8">
    <source>
        <dbReference type="Google" id="ProtNLM"/>
    </source>
</evidence>
<organism evidence="6 7">
    <name type="scientific">Amblyomma americanum</name>
    <name type="common">Lone star tick</name>
    <dbReference type="NCBI Taxonomy" id="6943"/>
    <lineage>
        <taxon>Eukaryota</taxon>
        <taxon>Metazoa</taxon>
        <taxon>Ecdysozoa</taxon>
        <taxon>Arthropoda</taxon>
        <taxon>Chelicerata</taxon>
        <taxon>Arachnida</taxon>
        <taxon>Acari</taxon>
        <taxon>Parasitiformes</taxon>
        <taxon>Ixodida</taxon>
        <taxon>Ixodoidea</taxon>
        <taxon>Ixodidae</taxon>
        <taxon>Amblyomminae</taxon>
        <taxon>Amblyomma</taxon>
    </lineage>
</organism>
<protein>
    <recommendedName>
        <fullName evidence="8">Secreted protein</fullName>
    </recommendedName>
</protein>
<reference evidence="6 7" key="1">
    <citation type="journal article" date="2023" name="Arcadia Sci">
        <title>De novo assembly of a long-read Amblyomma americanum tick genome.</title>
        <authorList>
            <person name="Chou S."/>
            <person name="Poskanzer K.E."/>
            <person name="Rollins M."/>
            <person name="Thuy-Boun P.S."/>
        </authorList>
    </citation>
    <scope>NUCLEOTIDE SEQUENCE [LARGE SCALE GENOMIC DNA]</scope>
    <source>
        <strain evidence="6">F_SG_1</strain>
        <tissue evidence="6">Salivary glands</tissue>
    </source>
</reference>
<evidence type="ECO:0000256" key="5">
    <source>
        <dbReference type="SAM" id="SignalP"/>
    </source>
</evidence>
<feature type="signal peptide" evidence="5">
    <location>
        <begin position="1"/>
        <end position="17"/>
    </location>
</feature>
<comment type="similarity">
    <text evidence="2">Belongs to the IL-17 family.</text>
</comment>
<evidence type="ECO:0000256" key="2">
    <source>
        <dbReference type="ARBA" id="ARBA00007236"/>
    </source>
</evidence>
<evidence type="ECO:0000256" key="3">
    <source>
        <dbReference type="ARBA" id="ARBA00022525"/>
    </source>
</evidence>
<dbReference type="EMBL" id="JARKHS020033595">
    <property type="protein sequence ID" value="KAK8758940.1"/>
    <property type="molecule type" value="Genomic_DNA"/>
</dbReference>
<dbReference type="GO" id="GO:0005125">
    <property type="term" value="F:cytokine activity"/>
    <property type="evidence" value="ECO:0007669"/>
    <property type="project" value="InterPro"/>
</dbReference>
<dbReference type="Proteomes" id="UP001321473">
    <property type="component" value="Unassembled WGS sequence"/>
</dbReference>
<keyword evidence="7" id="KW-1185">Reference proteome</keyword>
<evidence type="ECO:0000313" key="7">
    <source>
        <dbReference type="Proteomes" id="UP001321473"/>
    </source>
</evidence>
<dbReference type="Pfam" id="PF06083">
    <property type="entry name" value="IL17"/>
    <property type="match status" value="1"/>
</dbReference>
<keyword evidence="3" id="KW-0964">Secreted</keyword>
<accession>A0AAQ4D900</accession>
<gene>
    <name evidence="6" type="ORF">V5799_003427</name>
</gene>
<dbReference type="PROSITE" id="PS51257">
    <property type="entry name" value="PROKAR_LIPOPROTEIN"/>
    <property type="match status" value="1"/>
</dbReference>
<sequence length="145" mass="15343">MRCGVLVIACFLVSGLSMLVNLGVSAGGACAPIFQSPEIGDRATCPFTTTIDMDPNRIPSELPVVKCNCPGSICSEMGDFRCQEVRSTFKVAYRVGGGSNASEFSDKAVDLTTSCVCVVSKTLIARSGVYRPQETDGFGKPAKFK</sequence>
<dbReference type="SUPFAM" id="SSF57501">
    <property type="entry name" value="Cystine-knot cytokines"/>
    <property type="match status" value="1"/>
</dbReference>